<name>A0A067TRT3_GALM3</name>
<keyword evidence="2" id="KW-0472">Membrane</keyword>
<gene>
    <name evidence="3" type="ORF">GALMADRAFT_835279</name>
</gene>
<dbReference type="Pfam" id="PF00328">
    <property type="entry name" value="His_Phos_2"/>
    <property type="match status" value="1"/>
</dbReference>
<dbReference type="HOGENOM" id="CLU_023111_2_1_1"/>
<sequence length="446" mass="47558">MATDSKVLGVVVLVRHGDRQGFYQDPTSYSASNTALTPLGNLQLYELGQELRNIYFVSSSPSFISTVNNQLVQDSQIYIRADAGGEGGVIFNSAVSLLQGLYPPSLNYTTTLSNGTVVVGPLGGYQTIPIESVEPSNDVSLEGWTSCGTFVNATNAFYQSALFNQIAAAHADFLNALSPYVGGRQTTLVNMWNIFDFMNVQSIHNATFANNLPAGYLGQARDLANFHEHGVFSSPQPNGIGNIAGQTILPSILNGLKAITNSTNPEKFILEAISYKPFISLFNMTGVAQMNPQLSGIVNYASAAAFEVHQPSAGGEPVVRFKFKNGTDDKFQTYGFLNSTADVPVSSFVNTLKPYAFSDIPTWCKVCSNHQDRGCADLSTSSPAATFVNHDRVSPVGAGFIGASVALVVVAAMLGMLYLLGFLSFGRKRVAKPSASGSSDTGSEKI</sequence>
<dbReference type="PANTHER" id="PTHR11567:SF142">
    <property type="entry name" value="PHOSPHOGLYCERATE MUTASE-LIKE PROTEIN"/>
    <property type="match status" value="1"/>
</dbReference>
<dbReference type="CDD" id="cd07061">
    <property type="entry name" value="HP_HAP_like"/>
    <property type="match status" value="1"/>
</dbReference>
<accession>A0A067TRT3</accession>
<dbReference type="PANTHER" id="PTHR11567">
    <property type="entry name" value="ACID PHOSPHATASE-RELATED"/>
    <property type="match status" value="1"/>
</dbReference>
<protein>
    <recommendedName>
        <fullName evidence="5">Phosphoglycerate mutase-like protein</fullName>
    </recommendedName>
</protein>
<dbReference type="Gene3D" id="3.40.50.1240">
    <property type="entry name" value="Phosphoglycerate mutase-like"/>
    <property type="match status" value="1"/>
</dbReference>
<dbReference type="EMBL" id="KL142369">
    <property type="protein sequence ID" value="KDR82624.1"/>
    <property type="molecule type" value="Genomic_DNA"/>
</dbReference>
<evidence type="ECO:0000256" key="1">
    <source>
        <dbReference type="ARBA" id="ARBA00005375"/>
    </source>
</evidence>
<keyword evidence="2" id="KW-1133">Transmembrane helix</keyword>
<dbReference type="Proteomes" id="UP000027222">
    <property type="component" value="Unassembled WGS sequence"/>
</dbReference>
<dbReference type="OrthoDB" id="258392at2759"/>
<evidence type="ECO:0000256" key="2">
    <source>
        <dbReference type="SAM" id="Phobius"/>
    </source>
</evidence>
<dbReference type="InterPro" id="IPR050645">
    <property type="entry name" value="Histidine_acid_phosphatase"/>
</dbReference>
<keyword evidence="2" id="KW-0812">Transmembrane</keyword>
<evidence type="ECO:0000313" key="3">
    <source>
        <dbReference type="EMBL" id="KDR82624.1"/>
    </source>
</evidence>
<evidence type="ECO:0000313" key="4">
    <source>
        <dbReference type="Proteomes" id="UP000027222"/>
    </source>
</evidence>
<dbReference type="STRING" id="685588.A0A067TRT3"/>
<dbReference type="InterPro" id="IPR000560">
    <property type="entry name" value="His_Pase_clade-2"/>
</dbReference>
<dbReference type="AlphaFoldDB" id="A0A067TRT3"/>
<dbReference type="InterPro" id="IPR029033">
    <property type="entry name" value="His_PPase_superfam"/>
</dbReference>
<dbReference type="SUPFAM" id="SSF53254">
    <property type="entry name" value="Phosphoglycerate mutase-like"/>
    <property type="match status" value="1"/>
</dbReference>
<organism evidence="3 4">
    <name type="scientific">Galerina marginata (strain CBS 339.88)</name>
    <dbReference type="NCBI Taxonomy" id="685588"/>
    <lineage>
        <taxon>Eukaryota</taxon>
        <taxon>Fungi</taxon>
        <taxon>Dikarya</taxon>
        <taxon>Basidiomycota</taxon>
        <taxon>Agaricomycotina</taxon>
        <taxon>Agaricomycetes</taxon>
        <taxon>Agaricomycetidae</taxon>
        <taxon>Agaricales</taxon>
        <taxon>Agaricineae</taxon>
        <taxon>Strophariaceae</taxon>
        <taxon>Galerina</taxon>
    </lineage>
</organism>
<dbReference type="GO" id="GO:0016791">
    <property type="term" value="F:phosphatase activity"/>
    <property type="evidence" value="ECO:0007669"/>
    <property type="project" value="TreeGrafter"/>
</dbReference>
<comment type="similarity">
    <text evidence="1">Belongs to the histidine acid phosphatase family.</text>
</comment>
<proteinExistence type="inferred from homology"/>
<evidence type="ECO:0008006" key="5">
    <source>
        <dbReference type="Google" id="ProtNLM"/>
    </source>
</evidence>
<reference evidence="4" key="1">
    <citation type="journal article" date="2014" name="Proc. Natl. Acad. Sci. U.S.A.">
        <title>Extensive sampling of basidiomycete genomes demonstrates inadequacy of the white-rot/brown-rot paradigm for wood decay fungi.</title>
        <authorList>
            <person name="Riley R."/>
            <person name="Salamov A.A."/>
            <person name="Brown D.W."/>
            <person name="Nagy L.G."/>
            <person name="Floudas D."/>
            <person name="Held B.W."/>
            <person name="Levasseur A."/>
            <person name="Lombard V."/>
            <person name="Morin E."/>
            <person name="Otillar R."/>
            <person name="Lindquist E.A."/>
            <person name="Sun H."/>
            <person name="LaButti K.M."/>
            <person name="Schmutz J."/>
            <person name="Jabbour D."/>
            <person name="Luo H."/>
            <person name="Baker S.E."/>
            <person name="Pisabarro A.G."/>
            <person name="Walton J.D."/>
            <person name="Blanchette R.A."/>
            <person name="Henrissat B."/>
            <person name="Martin F."/>
            <person name="Cullen D."/>
            <person name="Hibbett D.S."/>
            <person name="Grigoriev I.V."/>
        </authorList>
    </citation>
    <scope>NUCLEOTIDE SEQUENCE [LARGE SCALE GENOMIC DNA]</scope>
    <source>
        <strain evidence="4">CBS 339.88</strain>
    </source>
</reference>
<feature type="transmembrane region" description="Helical" evidence="2">
    <location>
        <begin position="400"/>
        <end position="423"/>
    </location>
</feature>
<keyword evidence="4" id="KW-1185">Reference proteome</keyword>